<sequence length="109" mass="11990">MNVIFKRIFVGLQVEGSRVQSTYGLLFGFSGEKKEVEGAVDLLVILGGTSIRCRFVIVDAPNGYNIIFGRPLINYFKAVPSSYHQCLKYCRGMPKSGSGEIPRPLGNTT</sequence>
<evidence type="ECO:0000313" key="2">
    <source>
        <dbReference type="Proteomes" id="UP001418222"/>
    </source>
</evidence>
<dbReference type="PANTHER" id="PTHR33240:SF8">
    <property type="entry name" value="OS03G0439900 PROTEIN"/>
    <property type="match status" value="1"/>
</dbReference>
<reference evidence="1 2" key="1">
    <citation type="journal article" date="2022" name="Nat. Plants">
        <title>Genomes of leafy and leafless Platanthera orchids illuminate the evolution of mycoheterotrophy.</title>
        <authorList>
            <person name="Li M.H."/>
            <person name="Liu K.W."/>
            <person name="Li Z."/>
            <person name="Lu H.C."/>
            <person name="Ye Q.L."/>
            <person name="Zhang D."/>
            <person name="Wang J.Y."/>
            <person name="Li Y.F."/>
            <person name="Zhong Z.M."/>
            <person name="Liu X."/>
            <person name="Yu X."/>
            <person name="Liu D.K."/>
            <person name="Tu X.D."/>
            <person name="Liu B."/>
            <person name="Hao Y."/>
            <person name="Liao X.Y."/>
            <person name="Jiang Y.T."/>
            <person name="Sun W.H."/>
            <person name="Chen J."/>
            <person name="Chen Y.Q."/>
            <person name="Ai Y."/>
            <person name="Zhai J.W."/>
            <person name="Wu S.S."/>
            <person name="Zhou Z."/>
            <person name="Hsiao Y.Y."/>
            <person name="Wu W.L."/>
            <person name="Chen Y.Y."/>
            <person name="Lin Y.F."/>
            <person name="Hsu J.L."/>
            <person name="Li C.Y."/>
            <person name="Wang Z.W."/>
            <person name="Zhao X."/>
            <person name="Zhong W.Y."/>
            <person name="Ma X.K."/>
            <person name="Ma L."/>
            <person name="Huang J."/>
            <person name="Chen G.Z."/>
            <person name="Huang M.Z."/>
            <person name="Huang L."/>
            <person name="Peng D.H."/>
            <person name="Luo Y.B."/>
            <person name="Zou S.Q."/>
            <person name="Chen S.P."/>
            <person name="Lan S."/>
            <person name="Tsai W.C."/>
            <person name="Van de Peer Y."/>
            <person name="Liu Z.J."/>
        </authorList>
    </citation>
    <scope>NUCLEOTIDE SEQUENCE [LARGE SCALE GENOMIC DNA]</scope>
    <source>
        <strain evidence="1">Lor287</strain>
    </source>
</reference>
<comment type="caution">
    <text evidence="1">The sequence shown here is derived from an EMBL/GenBank/DDBJ whole genome shotgun (WGS) entry which is preliminary data.</text>
</comment>
<proteinExistence type="predicted"/>
<protein>
    <submittedName>
        <fullName evidence="1">Uncharacterized protein</fullName>
    </submittedName>
</protein>
<organism evidence="1 2">
    <name type="scientific">Platanthera zijinensis</name>
    <dbReference type="NCBI Taxonomy" id="2320716"/>
    <lineage>
        <taxon>Eukaryota</taxon>
        <taxon>Viridiplantae</taxon>
        <taxon>Streptophyta</taxon>
        <taxon>Embryophyta</taxon>
        <taxon>Tracheophyta</taxon>
        <taxon>Spermatophyta</taxon>
        <taxon>Magnoliopsida</taxon>
        <taxon>Liliopsida</taxon>
        <taxon>Asparagales</taxon>
        <taxon>Orchidaceae</taxon>
        <taxon>Orchidoideae</taxon>
        <taxon>Orchideae</taxon>
        <taxon>Orchidinae</taxon>
        <taxon>Platanthera</taxon>
    </lineage>
</organism>
<name>A0AAP0FY23_9ASPA</name>
<gene>
    <name evidence="1" type="ORF">KSP39_PZI019750</name>
</gene>
<dbReference type="PANTHER" id="PTHR33240">
    <property type="entry name" value="OS08G0508500 PROTEIN"/>
    <property type="match status" value="1"/>
</dbReference>
<dbReference type="Proteomes" id="UP001418222">
    <property type="component" value="Unassembled WGS sequence"/>
</dbReference>
<dbReference type="AlphaFoldDB" id="A0AAP0FY23"/>
<dbReference type="EMBL" id="JBBWWQ010000017">
    <property type="protein sequence ID" value="KAK8923845.1"/>
    <property type="molecule type" value="Genomic_DNA"/>
</dbReference>
<accession>A0AAP0FY23</accession>
<keyword evidence="2" id="KW-1185">Reference proteome</keyword>
<evidence type="ECO:0000313" key="1">
    <source>
        <dbReference type="EMBL" id="KAK8923845.1"/>
    </source>
</evidence>